<feature type="region of interest" description="Disordered" evidence="1">
    <location>
        <begin position="65"/>
        <end position="100"/>
    </location>
</feature>
<name>A0A4Y1R5L9_PRUDU</name>
<evidence type="ECO:0000313" key="2">
    <source>
        <dbReference type="EMBL" id="BBG99286.1"/>
    </source>
</evidence>
<dbReference type="EMBL" id="AP019299">
    <property type="protein sequence ID" value="BBG99286.1"/>
    <property type="molecule type" value="Genomic_DNA"/>
</dbReference>
<evidence type="ECO:0000256" key="1">
    <source>
        <dbReference type="SAM" id="MobiDB-lite"/>
    </source>
</evidence>
<accession>A0A4Y1R5L9</accession>
<proteinExistence type="predicted"/>
<gene>
    <name evidence="2" type="ORF">Prudu_008919</name>
</gene>
<reference evidence="2" key="1">
    <citation type="journal article" date="2019" name="Science">
        <title>Mutation of a bHLH transcription factor allowed almond domestication.</title>
        <authorList>
            <person name="Sanchez-Perez R."/>
            <person name="Pavan S."/>
            <person name="Mazzeo R."/>
            <person name="Moldovan C."/>
            <person name="Aiese Cigliano R."/>
            <person name="Del Cueto J."/>
            <person name="Ricciardi F."/>
            <person name="Lotti C."/>
            <person name="Ricciardi L."/>
            <person name="Dicenta F."/>
            <person name="Lopez-Marques R.L."/>
            <person name="Lindberg Moller B."/>
        </authorList>
    </citation>
    <scope>NUCLEOTIDE SEQUENCE</scope>
</reference>
<sequence>QPLSRAKTGCRLPNLAGAALGHHRHGTGCVRTAVESPTFFDRSPASDDLYWPETVKEQRELTETHRNFKASDLPPPATISVDPGYRSVQESTTGPLLVSAPPRNVEDFGFRQNTGVTLPNFRQKSKEILKSNGNKKGK</sequence>
<feature type="non-terminal residue" evidence="2">
    <location>
        <position position="1"/>
    </location>
</feature>
<dbReference type="AlphaFoldDB" id="A0A4Y1R5L9"/>
<organism evidence="2">
    <name type="scientific">Prunus dulcis</name>
    <name type="common">Almond</name>
    <name type="synonym">Amygdalus dulcis</name>
    <dbReference type="NCBI Taxonomy" id="3755"/>
    <lineage>
        <taxon>Eukaryota</taxon>
        <taxon>Viridiplantae</taxon>
        <taxon>Streptophyta</taxon>
        <taxon>Embryophyta</taxon>
        <taxon>Tracheophyta</taxon>
        <taxon>Spermatophyta</taxon>
        <taxon>Magnoliopsida</taxon>
        <taxon>eudicotyledons</taxon>
        <taxon>Gunneridae</taxon>
        <taxon>Pentapetalae</taxon>
        <taxon>rosids</taxon>
        <taxon>fabids</taxon>
        <taxon>Rosales</taxon>
        <taxon>Rosaceae</taxon>
        <taxon>Amygdaloideae</taxon>
        <taxon>Amygdaleae</taxon>
        <taxon>Prunus</taxon>
    </lineage>
</organism>
<protein>
    <submittedName>
        <fullName evidence="2">Uncharacterized protein</fullName>
    </submittedName>
</protein>
<feature type="non-terminal residue" evidence="2">
    <location>
        <position position="138"/>
    </location>
</feature>